<proteinExistence type="predicted"/>
<comment type="caution">
    <text evidence="1">The sequence shown here is derived from an EMBL/GenBank/DDBJ whole genome shotgun (WGS) entry which is preliminary data.</text>
</comment>
<sequence length="106" mass="11830">MGPTSLKTNPPRQSHCIGASLRQLPPKCFKERRQQPKKKITTPARNIHPLFSAVRSAGPLSEDAVHGKLPKRGWNRNLGAPNRGALRASFHACFTLWDSCPTFWSD</sequence>
<reference evidence="1 2" key="1">
    <citation type="submission" date="2021-06" db="EMBL/GenBank/DDBJ databases">
        <title>Caerostris extrusa draft genome.</title>
        <authorList>
            <person name="Kono N."/>
            <person name="Arakawa K."/>
        </authorList>
    </citation>
    <scope>NUCLEOTIDE SEQUENCE [LARGE SCALE GENOMIC DNA]</scope>
</reference>
<dbReference type="AlphaFoldDB" id="A0AAV4S5X1"/>
<dbReference type="EMBL" id="BPLR01008962">
    <property type="protein sequence ID" value="GIY28591.1"/>
    <property type="molecule type" value="Genomic_DNA"/>
</dbReference>
<evidence type="ECO:0000313" key="1">
    <source>
        <dbReference type="EMBL" id="GIY28591.1"/>
    </source>
</evidence>
<name>A0AAV4S5X1_CAEEX</name>
<accession>A0AAV4S5X1</accession>
<protein>
    <submittedName>
        <fullName evidence="1">Uncharacterized protein</fullName>
    </submittedName>
</protein>
<evidence type="ECO:0000313" key="2">
    <source>
        <dbReference type="Proteomes" id="UP001054945"/>
    </source>
</evidence>
<organism evidence="1 2">
    <name type="scientific">Caerostris extrusa</name>
    <name type="common">Bark spider</name>
    <name type="synonym">Caerostris bankana</name>
    <dbReference type="NCBI Taxonomy" id="172846"/>
    <lineage>
        <taxon>Eukaryota</taxon>
        <taxon>Metazoa</taxon>
        <taxon>Ecdysozoa</taxon>
        <taxon>Arthropoda</taxon>
        <taxon>Chelicerata</taxon>
        <taxon>Arachnida</taxon>
        <taxon>Araneae</taxon>
        <taxon>Araneomorphae</taxon>
        <taxon>Entelegynae</taxon>
        <taxon>Araneoidea</taxon>
        <taxon>Araneidae</taxon>
        <taxon>Caerostris</taxon>
    </lineage>
</organism>
<gene>
    <name evidence="1" type="ORF">CEXT_243061</name>
</gene>
<keyword evidence="2" id="KW-1185">Reference proteome</keyword>
<dbReference type="Proteomes" id="UP001054945">
    <property type="component" value="Unassembled WGS sequence"/>
</dbReference>